<dbReference type="PANTHER" id="PTHR45947:SF3">
    <property type="entry name" value="SULFOQUINOVOSYL TRANSFERASE SQD2"/>
    <property type="match status" value="1"/>
</dbReference>
<dbReference type="Pfam" id="PF13439">
    <property type="entry name" value="Glyco_transf_4"/>
    <property type="match status" value="1"/>
</dbReference>
<dbReference type="CDD" id="cd03801">
    <property type="entry name" value="GT4_PimA-like"/>
    <property type="match status" value="1"/>
</dbReference>
<evidence type="ECO:0000259" key="2">
    <source>
        <dbReference type="Pfam" id="PF13439"/>
    </source>
</evidence>
<dbReference type="EMBL" id="FPAA01000004">
    <property type="protein sequence ID" value="SFS60573.1"/>
    <property type="molecule type" value="Genomic_DNA"/>
</dbReference>
<dbReference type="SUPFAM" id="SSF56059">
    <property type="entry name" value="Glutathione synthetase ATP-binding domain-like"/>
    <property type="match status" value="1"/>
</dbReference>
<dbReference type="Proteomes" id="UP000198660">
    <property type="component" value="Unassembled WGS sequence"/>
</dbReference>
<dbReference type="InterPro" id="IPR028098">
    <property type="entry name" value="Glyco_trans_4-like_N"/>
</dbReference>
<dbReference type="InterPro" id="IPR050194">
    <property type="entry name" value="Glycosyltransferase_grp1"/>
</dbReference>
<feature type="domain" description="Glycosyl transferase family 1" evidence="1">
    <location>
        <begin position="548"/>
        <end position="716"/>
    </location>
</feature>
<proteinExistence type="predicted"/>
<dbReference type="PANTHER" id="PTHR45947">
    <property type="entry name" value="SULFOQUINOVOSYL TRANSFERASE SQD2"/>
    <property type="match status" value="1"/>
</dbReference>
<dbReference type="RefSeq" id="WP_091835953.1">
    <property type="nucleotide sequence ID" value="NZ_FPAA01000004.1"/>
</dbReference>
<dbReference type="Gene3D" id="3.40.50.2000">
    <property type="entry name" value="Glycogen Phosphorylase B"/>
    <property type="match status" value="2"/>
</dbReference>
<accession>A0A1I6R787</accession>
<evidence type="ECO:0000259" key="1">
    <source>
        <dbReference type="Pfam" id="PF00534"/>
    </source>
</evidence>
<dbReference type="Gene3D" id="3.30.470.20">
    <property type="entry name" value="ATP-grasp fold, B domain"/>
    <property type="match status" value="1"/>
</dbReference>
<dbReference type="SUPFAM" id="SSF53756">
    <property type="entry name" value="UDP-Glycosyltransferase/glycogen phosphorylase"/>
    <property type="match status" value="1"/>
</dbReference>
<protein>
    <submittedName>
        <fullName evidence="3">Glycosyltransferase Family 4</fullName>
    </submittedName>
</protein>
<dbReference type="Pfam" id="PF00534">
    <property type="entry name" value="Glycos_transf_1"/>
    <property type="match status" value="1"/>
</dbReference>
<reference evidence="4" key="1">
    <citation type="submission" date="2016-10" db="EMBL/GenBank/DDBJ databases">
        <authorList>
            <person name="Varghese N."/>
            <person name="Submissions S."/>
        </authorList>
    </citation>
    <scope>NUCLEOTIDE SEQUENCE [LARGE SCALE GENOMIC DNA]</scope>
    <source>
        <strain evidence="4">DSM 45789</strain>
    </source>
</reference>
<sequence length="740" mass="83897">MAYEVGVLFCRTFFKECLRGHQTNESFDLYNTYARQAGIEPVFFTLRDISYRDHTVRGVVSKRSGGYERSRVPLPSLIHNRVKPRSKDMGEWYRLSNLPGVTLFNADNRLDKWDVYRWLHSDPIMRMHLPETARATVPAMNQLFLRHASLYLKPSNKSLGMGIRRMNQRGAKIDVALSRHPKSFALTRSFVVNKLGKWTRGGSYLLQQGISFMTYNGKPMDIRVSVQRGEDGQWHISGMVAKVAPAGRVATNMALGGKAYLLDPILASMGFDPVKVREDIARVSLRAADVLSNASIGLTDLGLDVGIDSAGKVWIIEVNARDLRITFRQAKDWTAWSTTFARPMQYAAYLLRNREAQEKETKIAWITPGALTITGKASGSVETAARETVKRLGKELGKEMPIYLFGKGIGLVQGVKPVEIRASSEKEYWKRAIPQLRYLRPRVIHVENRPDAVMKVKHACPRGKIILYAHSENYFKPPWIDEEALNHALQSCDRLLTNSHYLKSRFVHRFPHFAPRIEVLPLGVDTTLFPDRMSPLGEVIRGHERERMGLKDEKVLLFLGRLLPQKGVHHLIRALPKIQERHPQVRLIIVGGSHYGRNESTTYVRQLHHISRRGLPIQWVDFVPHHRVPAYYAVADLLVMPSMGEEAFGLVNLEAMASGLPVVSVRTGGIPEVVDDGVTGVLIPGQNPVDELAEACSLLLSDPDRMKEYGWNGRQRVEKHFTWERTVEQTKALYSRLQMI</sequence>
<keyword evidence="4" id="KW-1185">Reference proteome</keyword>
<dbReference type="OrthoDB" id="139410at2"/>
<keyword evidence="3" id="KW-0808">Transferase</keyword>
<dbReference type="GO" id="GO:0016757">
    <property type="term" value="F:glycosyltransferase activity"/>
    <property type="evidence" value="ECO:0007669"/>
    <property type="project" value="InterPro"/>
</dbReference>
<organism evidence="3 4">
    <name type="scientific">Marininema halotolerans</name>
    <dbReference type="NCBI Taxonomy" id="1155944"/>
    <lineage>
        <taxon>Bacteria</taxon>
        <taxon>Bacillati</taxon>
        <taxon>Bacillota</taxon>
        <taxon>Bacilli</taxon>
        <taxon>Bacillales</taxon>
        <taxon>Thermoactinomycetaceae</taxon>
        <taxon>Marininema</taxon>
    </lineage>
</organism>
<name>A0A1I6R787_9BACL</name>
<dbReference type="InterPro" id="IPR001296">
    <property type="entry name" value="Glyco_trans_1"/>
</dbReference>
<evidence type="ECO:0000313" key="3">
    <source>
        <dbReference type="EMBL" id="SFS60573.1"/>
    </source>
</evidence>
<evidence type="ECO:0000313" key="4">
    <source>
        <dbReference type="Proteomes" id="UP000198660"/>
    </source>
</evidence>
<feature type="domain" description="Glycosyltransferase subfamily 4-like N-terminal" evidence="2">
    <location>
        <begin position="428"/>
        <end position="527"/>
    </location>
</feature>
<gene>
    <name evidence="3" type="ORF">SAMN05444972_104212</name>
</gene>
<dbReference type="Pfam" id="PF14398">
    <property type="entry name" value="ATPgrasp_YheCD"/>
    <property type="match status" value="1"/>
</dbReference>
<dbReference type="AlphaFoldDB" id="A0A1I6R787"/>
<dbReference type="InterPro" id="IPR026838">
    <property type="entry name" value="YheC/D"/>
</dbReference>